<feature type="domain" description="Polycomb protein VEFS-Box" evidence="7">
    <location>
        <begin position="632"/>
        <end position="684"/>
    </location>
</feature>
<evidence type="ECO:0000313" key="10">
    <source>
        <dbReference type="EMBL" id="PQQ18736.1"/>
    </source>
</evidence>
<dbReference type="InterPro" id="IPR056068">
    <property type="entry name" value="EMF2-like_DUF7651"/>
</dbReference>
<evidence type="ECO:0000256" key="2">
    <source>
        <dbReference type="ARBA" id="ARBA00022723"/>
    </source>
</evidence>
<keyword evidence="6" id="KW-0804">Transcription</keyword>
<dbReference type="OrthoDB" id="166746at2759"/>
<comment type="caution">
    <text evidence="10">The sequence shown here is derived from an EMBL/GenBank/DDBJ whole genome shotgun (WGS) entry which is preliminary data.</text>
</comment>
<feature type="domain" description="DUF7651" evidence="9">
    <location>
        <begin position="191"/>
        <end position="401"/>
    </location>
</feature>
<dbReference type="EMBL" id="PJQY01000099">
    <property type="protein sequence ID" value="PQQ18736.1"/>
    <property type="molecule type" value="Genomic_DNA"/>
</dbReference>
<keyword evidence="2" id="KW-0479">Metal-binding</keyword>
<organism evidence="10 11">
    <name type="scientific">Prunus yedoensis var. nudiflora</name>
    <dbReference type="NCBI Taxonomy" id="2094558"/>
    <lineage>
        <taxon>Eukaryota</taxon>
        <taxon>Viridiplantae</taxon>
        <taxon>Streptophyta</taxon>
        <taxon>Embryophyta</taxon>
        <taxon>Tracheophyta</taxon>
        <taxon>Spermatophyta</taxon>
        <taxon>Magnoliopsida</taxon>
        <taxon>eudicotyledons</taxon>
        <taxon>Gunneridae</taxon>
        <taxon>Pentapetalae</taxon>
        <taxon>rosids</taxon>
        <taxon>fabids</taxon>
        <taxon>Rosales</taxon>
        <taxon>Rosaceae</taxon>
        <taxon>Amygdaloideae</taxon>
        <taxon>Amygdaleae</taxon>
        <taxon>Prunus</taxon>
    </lineage>
</organism>
<sequence length="705" mass="79808">MLLLLHSVFQVSSPSMFQMLFLVLQTVLYLNINARFRNIVTDYKINVSAPELKTLTISSMEHNVFIDAPKLENLYVLAVVVPNYSLDARSLVDADIVAYFAKDAISILADISNVKYLSLSAIQIELQFNHLAPYARSSGDMCRQDSRVRMSAEEEMAAEESLSIYCKPVEFYNILQRRAIRNPSFLQRCLSYKIEAKHKRRIQMTVSISRNEKEGVQTQNLFPLYVFLARLVPDVAVPEYSATYRFSRACMLSNSTGVDGSSQLQANFILPDINKLALEAKSGSLAILFVSFVGAQNPFRGINLSKGPVDMASFPSNAGGYCLWSQIPLELLYISWENSPNFDLGQRAEMISTIDMHSCFLKLSCLNEDKCLMIATPYNPETVILSQQLQVTISAEEFGAREKSLYNTYICSDIPSTSLPHIIRLRAGNVIFNYRYYNNTLQRTEVTEDFSCPFCLVRCASFKGLRRHLCSSHDLFNFEFWVTEEYQAVNVSVKIDNWRSEIVADGVDPKLQVFFSCSKPLRRRRPKNLYQSLKHVHPHVLQSDLPAGLCDLSDKADDAHSSKGDKARISGVSSSIPQSCADPGCVQSISGNNFAPPAMLLFAKTRKLSVERSDPRNCALLRKRQFFHSHRAQMLDDFVDVTKDEKQMMHMWNSFVRKQQVLADGHIPWSCEAFSRLHGQDLVRAPPGPDMMVICGQLCHAYHSW</sequence>
<keyword evidence="4" id="KW-0862">Zinc</keyword>
<proteinExistence type="inferred from homology"/>
<evidence type="ECO:0000256" key="1">
    <source>
        <dbReference type="ARBA" id="ARBA00007416"/>
    </source>
</evidence>
<protein>
    <submittedName>
        <fullName evidence="10">Polycomb group protein EMBRYONIC FLOWER 2 isoform X2</fullName>
    </submittedName>
</protein>
<dbReference type="InterPro" id="IPR019135">
    <property type="entry name" value="Polycomb_protein_VEFS-Box"/>
</dbReference>
<evidence type="ECO:0000256" key="6">
    <source>
        <dbReference type="ARBA" id="ARBA00023163"/>
    </source>
</evidence>
<dbReference type="PANTHER" id="PTHR22597:SF22">
    <property type="entry name" value="POLYCOMB GROUP PROTEIN EMBRYONIC FLOWER 2-RELATED"/>
    <property type="match status" value="1"/>
</dbReference>
<name>A0A315AWX2_PRUYE</name>
<evidence type="ECO:0000256" key="3">
    <source>
        <dbReference type="ARBA" id="ARBA00022771"/>
    </source>
</evidence>
<evidence type="ECO:0000313" key="11">
    <source>
        <dbReference type="Proteomes" id="UP000250321"/>
    </source>
</evidence>
<keyword evidence="11" id="KW-1185">Reference proteome</keyword>
<gene>
    <name evidence="10" type="ORF">Pyn_30093</name>
</gene>
<keyword evidence="3" id="KW-0863">Zinc-finger</keyword>
<dbReference type="Pfam" id="PF23320">
    <property type="entry name" value="Zn_SUZ12"/>
    <property type="match status" value="1"/>
</dbReference>
<dbReference type="GO" id="GO:0008270">
    <property type="term" value="F:zinc ion binding"/>
    <property type="evidence" value="ECO:0007669"/>
    <property type="project" value="UniProtKB-KW"/>
</dbReference>
<evidence type="ECO:0000259" key="9">
    <source>
        <dbReference type="Pfam" id="PF24663"/>
    </source>
</evidence>
<comment type="similarity">
    <text evidence="1">Belongs to the VEFS (VRN2-EMF2-FIS2-SU(Z)12) family.</text>
</comment>
<evidence type="ECO:0000256" key="5">
    <source>
        <dbReference type="ARBA" id="ARBA00023015"/>
    </source>
</evidence>
<dbReference type="GO" id="GO:0005634">
    <property type="term" value="C:nucleus"/>
    <property type="evidence" value="ECO:0007669"/>
    <property type="project" value="TreeGrafter"/>
</dbReference>
<keyword evidence="5" id="KW-0805">Transcription regulation</keyword>
<evidence type="ECO:0000259" key="7">
    <source>
        <dbReference type="Pfam" id="PF09733"/>
    </source>
</evidence>
<dbReference type="PANTHER" id="PTHR22597">
    <property type="entry name" value="POLYCOMB GROUP PROTEIN"/>
    <property type="match status" value="1"/>
</dbReference>
<feature type="domain" description="Polycomb protein SUZ12-like zinc finger" evidence="8">
    <location>
        <begin position="428"/>
        <end position="495"/>
    </location>
</feature>
<reference evidence="10 11" key="1">
    <citation type="submission" date="2018-02" db="EMBL/GenBank/DDBJ databases">
        <title>Draft genome of wild Prunus yedoensis var. nudiflora.</title>
        <authorList>
            <person name="Baek S."/>
            <person name="Kim J.-H."/>
            <person name="Choi K."/>
            <person name="Kim G.-B."/>
            <person name="Cho A."/>
            <person name="Jang H."/>
            <person name="Shin C.-H."/>
            <person name="Yu H.-J."/>
            <person name="Mun J.-H."/>
        </authorList>
    </citation>
    <scope>NUCLEOTIDE SEQUENCE [LARGE SCALE GENOMIC DNA]</scope>
    <source>
        <strain evidence="11">cv. Jeju island</strain>
        <tissue evidence="10">Leaf</tissue>
    </source>
</reference>
<dbReference type="CDD" id="cd21749">
    <property type="entry name" value="ZnB-Zn_EMF2-like"/>
    <property type="match status" value="1"/>
</dbReference>
<dbReference type="GO" id="GO:0031490">
    <property type="term" value="F:chromatin DNA binding"/>
    <property type="evidence" value="ECO:0007669"/>
    <property type="project" value="TreeGrafter"/>
</dbReference>
<dbReference type="Proteomes" id="UP000250321">
    <property type="component" value="Unassembled WGS sequence"/>
</dbReference>
<dbReference type="InterPro" id="IPR057540">
    <property type="entry name" value="Znf_SUZ12"/>
</dbReference>
<accession>A0A315AWX2</accession>
<evidence type="ECO:0000256" key="4">
    <source>
        <dbReference type="ARBA" id="ARBA00022833"/>
    </source>
</evidence>
<dbReference type="Pfam" id="PF09733">
    <property type="entry name" value="VEFS-Box"/>
    <property type="match status" value="1"/>
</dbReference>
<dbReference type="STRING" id="2094558.A0A315AWX2"/>
<dbReference type="CDD" id="cd21553">
    <property type="entry name" value="VEFS-box_EMF2-like"/>
    <property type="match status" value="1"/>
</dbReference>
<dbReference type="AlphaFoldDB" id="A0A315AWX2"/>
<evidence type="ECO:0000259" key="8">
    <source>
        <dbReference type="Pfam" id="PF23320"/>
    </source>
</evidence>
<dbReference type="Pfam" id="PF24663">
    <property type="entry name" value="DUF7651"/>
    <property type="match status" value="1"/>
</dbReference>